<sequence length="1076" mass="124143">MITGTDLREQFCNRLRELDSQNVLPDEIFTSLYNEIIICDSTEIERFGLEIGQQVAHILNADDVDYWYEVEELKNKYVKALVLELFYEVLAIDFEEYKDNYRGITGEQAATEEVVTINHHSSFIEWAQKGTVDLHKLTTHEIYEAVVDLEQVSLDIDLWISDEVINSGDASTVVEALDQIENNKKYKSVKEQLLERLELLLKPYKVGTSEPKVEQKSNVDIEAWATWYNKNGGQVYNQAQETQDSGAPNKIYWYENVNLEKYDQYEIHGQLTLHEEDVLICNGPDGEVFVGLAKLVTIQGENGEKQVITWNKEMIVEDVSTLTNERYCLLAVEKNDGPFFQEAVVNGQLPKCTVYRLPFKLSYEPLNKIDSPLCIDFGTTNTTVGCYLKRNYVPNMPTNSITIGNVHYEGLEIDDYVSDGVNFIHFYDKTSREKRTIEEMKNFTIPTVVYADAIDPSSGEIRYQYGYDALAAVRKIKDNTQQYLTERKVGTLIYGLKRWINELDVLEELIDSNGNKAEVSRRDIVKGYIEYVIERATHQVKGHFNKLHFSAPIKMKAQFIQAFTEMLPQHEVLTDQHTLDEGVAVLYDVIHQEMDRKKNEQQYKGQAFIIDCGGGTTDLAKCEYEVERGGFLGEINLLIKTNFVNGNPNFGGNNLTYRIMQMLKIKLAPYYLDNMLDKAELDKITSVDEYVCTREEAVQKINESISESEESAITAIYKELEDTYKKQEKIIPTRFKQYESKSSQYVEKVRHNFYFLWEMAENIKRDFFSKLDKVTMDLDEKIEAKVGQFKVYVERNGDLQEQLDKPEKFSFTIREVEQLIVPDIYAVEHQFLNNLDFENILKMTTIKLTGQSCRIPYFRDMLKEFIPGKYIRSSSQSKDSAKQALELKLACVRGVIHYWRDQAKGEIIPRIEQLSPVIPYDVLLEAPVKVLDQTNKVQETNLLLYKGEKIGSAVGVAAISNRAEYVEVKIRNERKQIGGDRIISLVDGTESYYTTAQLQDKLKANGFTEGDLRLQLFNDPSLRRFNLLFTYTDADAWGFTIQTTSFDEEQGQWKVRSHYEPFEGLDAYENFFDGAH</sequence>
<protein>
    <recommendedName>
        <fullName evidence="3">Molecular chaperone</fullName>
    </recommendedName>
</protein>
<dbReference type="EMBL" id="OBMQ01000005">
    <property type="protein sequence ID" value="SOC09116.1"/>
    <property type="molecule type" value="Genomic_DNA"/>
</dbReference>
<dbReference type="AlphaFoldDB" id="A0A285SM34"/>
<evidence type="ECO:0000313" key="2">
    <source>
        <dbReference type="Proteomes" id="UP000219636"/>
    </source>
</evidence>
<keyword evidence="2" id="KW-1185">Reference proteome</keyword>
<dbReference type="SUPFAM" id="SSF53067">
    <property type="entry name" value="Actin-like ATPase domain"/>
    <property type="match status" value="1"/>
</dbReference>
<organism evidence="1 2">
    <name type="scientific">Ureibacillus xyleni</name>
    <dbReference type="NCBI Taxonomy" id="614648"/>
    <lineage>
        <taxon>Bacteria</taxon>
        <taxon>Bacillati</taxon>
        <taxon>Bacillota</taxon>
        <taxon>Bacilli</taxon>
        <taxon>Bacillales</taxon>
        <taxon>Caryophanaceae</taxon>
        <taxon>Ureibacillus</taxon>
    </lineage>
</organism>
<dbReference type="Proteomes" id="UP000219636">
    <property type="component" value="Unassembled WGS sequence"/>
</dbReference>
<dbReference type="RefSeq" id="WP_097073440.1">
    <property type="nucleotide sequence ID" value="NZ_OBMQ01000005.1"/>
</dbReference>
<dbReference type="PANTHER" id="PTHR42749">
    <property type="entry name" value="CELL SHAPE-DETERMINING PROTEIN MREB"/>
    <property type="match status" value="1"/>
</dbReference>
<dbReference type="OrthoDB" id="9760742at2"/>
<dbReference type="Gene3D" id="3.30.420.40">
    <property type="match status" value="2"/>
</dbReference>
<proteinExistence type="predicted"/>
<accession>A0A285SM34</accession>
<name>A0A285SM34_9BACL</name>
<reference evidence="2" key="1">
    <citation type="submission" date="2017-08" db="EMBL/GenBank/DDBJ databases">
        <authorList>
            <person name="Varghese N."/>
            <person name="Submissions S."/>
        </authorList>
    </citation>
    <scope>NUCLEOTIDE SEQUENCE [LARGE SCALE GENOMIC DNA]</scope>
    <source>
        <strain evidence="2">JC22</strain>
    </source>
</reference>
<evidence type="ECO:0000313" key="1">
    <source>
        <dbReference type="EMBL" id="SOC09116.1"/>
    </source>
</evidence>
<evidence type="ECO:0008006" key="3">
    <source>
        <dbReference type="Google" id="ProtNLM"/>
    </source>
</evidence>
<dbReference type="PANTHER" id="PTHR42749:SF1">
    <property type="entry name" value="CELL SHAPE-DETERMINING PROTEIN MREB"/>
    <property type="match status" value="1"/>
</dbReference>
<gene>
    <name evidence="1" type="ORF">SAMN05880501_105181</name>
</gene>
<dbReference type="Gene3D" id="3.90.640.10">
    <property type="entry name" value="Actin, Chain A, domain 4"/>
    <property type="match status" value="1"/>
</dbReference>
<dbReference type="InterPro" id="IPR043129">
    <property type="entry name" value="ATPase_NBD"/>
</dbReference>